<dbReference type="Proteomes" id="UP000252706">
    <property type="component" value="Unassembled WGS sequence"/>
</dbReference>
<organism evidence="3 4">
    <name type="scientific">Phaeobacter gallaeciensis</name>
    <dbReference type="NCBI Taxonomy" id="60890"/>
    <lineage>
        <taxon>Bacteria</taxon>
        <taxon>Pseudomonadati</taxon>
        <taxon>Pseudomonadota</taxon>
        <taxon>Alphaproteobacteria</taxon>
        <taxon>Rhodobacterales</taxon>
        <taxon>Roseobacteraceae</taxon>
        <taxon>Phaeobacter</taxon>
    </lineage>
</organism>
<dbReference type="Pfam" id="PF07885">
    <property type="entry name" value="Ion_trans_2"/>
    <property type="match status" value="1"/>
</dbReference>
<dbReference type="OrthoDB" id="2974133at2"/>
<feature type="transmembrane region" description="Helical" evidence="1">
    <location>
        <begin position="91"/>
        <end position="113"/>
    </location>
</feature>
<evidence type="ECO:0000256" key="1">
    <source>
        <dbReference type="SAM" id="Phobius"/>
    </source>
</evidence>
<dbReference type="Gene3D" id="1.10.287.70">
    <property type="match status" value="1"/>
</dbReference>
<keyword evidence="1" id="KW-0812">Transmembrane</keyword>
<proteinExistence type="predicted"/>
<feature type="transmembrane region" description="Helical" evidence="1">
    <location>
        <begin position="160"/>
        <end position="177"/>
    </location>
</feature>
<sequence length="228" mass="25024">MLDIRKESQSTTNGYHWSALLIMLLGSILLEPLFGSSFAIELTSLALIELTLVGAIFFSLKDLRFRLIGAIVTLIWFGCSLAAMLNGHLNGVVTLISTGMIIAAPIMTFRALLARDQGDFETLIGGVFGYLLLAVVWAMFYSHMIRWQPGSIEFVGDHDLWTSMVYFSLVTLTSLGYGDILPIHPLARIAAGLQAVVGVLYIAVMIGSIVGNYRIEKFETEEKEGEGK</sequence>
<accession>A0A366X7I0</accession>
<dbReference type="RefSeq" id="WP_113822059.1">
    <property type="nucleotide sequence ID" value="NZ_QOCE01000011.1"/>
</dbReference>
<keyword evidence="1" id="KW-1133">Transmembrane helix</keyword>
<evidence type="ECO:0000313" key="3">
    <source>
        <dbReference type="EMBL" id="RBW60509.1"/>
    </source>
</evidence>
<keyword evidence="1" id="KW-0472">Membrane</keyword>
<evidence type="ECO:0000259" key="2">
    <source>
        <dbReference type="Pfam" id="PF07885"/>
    </source>
</evidence>
<feature type="transmembrane region" description="Helical" evidence="1">
    <location>
        <begin position="120"/>
        <end position="140"/>
    </location>
</feature>
<feature type="transmembrane region" description="Helical" evidence="1">
    <location>
        <begin position="12"/>
        <end position="30"/>
    </location>
</feature>
<feature type="domain" description="Potassium channel" evidence="2">
    <location>
        <begin position="131"/>
        <end position="209"/>
    </location>
</feature>
<gene>
    <name evidence="3" type="ORF">DS909_03535</name>
</gene>
<name>A0A366X7I0_9RHOB</name>
<dbReference type="InterPro" id="IPR013099">
    <property type="entry name" value="K_chnl_dom"/>
</dbReference>
<dbReference type="AlphaFoldDB" id="A0A366X7I0"/>
<feature type="transmembrane region" description="Helical" evidence="1">
    <location>
        <begin position="67"/>
        <end position="85"/>
    </location>
</feature>
<protein>
    <recommendedName>
        <fullName evidence="2">Potassium channel domain-containing protein</fullName>
    </recommendedName>
</protein>
<evidence type="ECO:0000313" key="4">
    <source>
        <dbReference type="Proteomes" id="UP000252706"/>
    </source>
</evidence>
<feature type="transmembrane region" description="Helical" evidence="1">
    <location>
        <begin position="189"/>
        <end position="210"/>
    </location>
</feature>
<dbReference type="SUPFAM" id="SSF81324">
    <property type="entry name" value="Voltage-gated potassium channels"/>
    <property type="match status" value="1"/>
</dbReference>
<comment type="caution">
    <text evidence="3">The sequence shown here is derived from an EMBL/GenBank/DDBJ whole genome shotgun (WGS) entry which is preliminary data.</text>
</comment>
<dbReference type="EMBL" id="QOCE01000011">
    <property type="protein sequence ID" value="RBW60509.1"/>
    <property type="molecule type" value="Genomic_DNA"/>
</dbReference>
<feature type="transmembrane region" description="Helical" evidence="1">
    <location>
        <begin position="42"/>
        <end position="60"/>
    </location>
</feature>
<reference evidence="3 4" key="1">
    <citation type="submission" date="2018-07" db="EMBL/GenBank/DDBJ databases">
        <title>Modular assembly of carbohydrate-degrading microbial communities in the ocean.</title>
        <authorList>
            <person name="Enke T.N."/>
            <person name="Datta M.S."/>
            <person name="Schwartzman J.A."/>
            <person name="Cermak N."/>
            <person name="Schmitz D.A."/>
            <person name="Barrere J."/>
            <person name="Cordero O.X."/>
        </authorList>
    </citation>
    <scope>NUCLEOTIDE SEQUENCE [LARGE SCALE GENOMIC DNA]</scope>
    <source>
        <strain evidence="3 4">C3M10</strain>
    </source>
</reference>